<dbReference type="RefSeq" id="WP_023366492.1">
    <property type="nucleotide sequence ID" value="NC_022664.1"/>
</dbReference>
<dbReference type="EMBL" id="CP005990">
    <property type="protein sequence ID" value="AGY91884.1"/>
    <property type="molecule type" value="Genomic_DNA"/>
</dbReference>
<gene>
    <name evidence="3" type="ORF">SPICUR_04525</name>
</gene>
<keyword evidence="2" id="KW-0560">Oxidoreductase</keyword>
<proteinExistence type="inferred from homology"/>
<evidence type="ECO:0000256" key="1">
    <source>
        <dbReference type="ARBA" id="ARBA00006484"/>
    </source>
</evidence>
<dbReference type="SUPFAM" id="SSF51735">
    <property type="entry name" value="NAD(P)-binding Rossmann-fold domains"/>
    <property type="match status" value="1"/>
</dbReference>
<comment type="similarity">
    <text evidence="1">Belongs to the short-chain dehydrogenases/reductases (SDR) family.</text>
</comment>
<organism evidence="3 4">
    <name type="scientific">Spiribacter curvatus</name>
    <dbReference type="NCBI Taxonomy" id="1335757"/>
    <lineage>
        <taxon>Bacteria</taxon>
        <taxon>Pseudomonadati</taxon>
        <taxon>Pseudomonadota</taxon>
        <taxon>Gammaproteobacteria</taxon>
        <taxon>Chromatiales</taxon>
        <taxon>Ectothiorhodospiraceae</taxon>
        <taxon>Spiribacter</taxon>
    </lineage>
</organism>
<evidence type="ECO:0000313" key="3">
    <source>
        <dbReference type="EMBL" id="AGY91884.1"/>
    </source>
</evidence>
<dbReference type="eggNOG" id="COG4221">
    <property type="taxonomic scope" value="Bacteria"/>
</dbReference>
<dbReference type="Proteomes" id="UP000017640">
    <property type="component" value="Chromosome"/>
</dbReference>
<evidence type="ECO:0000313" key="4">
    <source>
        <dbReference type="Proteomes" id="UP000017640"/>
    </source>
</evidence>
<dbReference type="OrthoDB" id="9794387at2"/>
<dbReference type="InterPro" id="IPR002347">
    <property type="entry name" value="SDR_fam"/>
</dbReference>
<dbReference type="STRING" id="1335757.SPICUR_04525"/>
<dbReference type="PANTHER" id="PTHR44196">
    <property type="entry name" value="DEHYDROGENASE/REDUCTASE SDR FAMILY MEMBER 7B"/>
    <property type="match status" value="1"/>
</dbReference>
<accession>U5T2W3</accession>
<reference evidence="3 4" key="1">
    <citation type="journal article" date="2013" name="BMC Genomics">
        <title>Genomes of "Spiribacter", a streamlined, successful halophilic bacterium.</title>
        <authorList>
            <person name="Lopez-Perez M."/>
            <person name="Ghai R."/>
            <person name="Leon M.J."/>
            <person name="Rodriguez-Olmos A."/>
            <person name="Copa-Patino J.L."/>
            <person name="Soliveri J."/>
            <person name="Sanchez-Porro C."/>
            <person name="Ventosa A."/>
            <person name="Rodriguez-Valera F."/>
        </authorList>
    </citation>
    <scope>NUCLEOTIDE SEQUENCE [LARGE SCALE GENOMIC DNA]</scope>
    <source>
        <strain evidence="3 4">UAH-SP71</strain>
    </source>
</reference>
<dbReference type="Gene3D" id="3.40.50.720">
    <property type="entry name" value="NAD(P)-binding Rossmann-like Domain"/>
    <property type="match status" value="1"/>
</dbReference>
<dbReference type="AlphaFoldDB" id="U5T2W3"/>
<name>U5T2W3_9GAMM</name>
<protein>
    <recommendedName>
        <fullName evidence="5">Short-chain dehydrogenase</fullName>
    </recommendedName>
</protein>
<dbReference type="KEGG" id="spiu:SPICUR_04525"/>
<evidence type="ECO:0000256" key="2">
    <source>
        <dbReference type="ARBA" id="ARBA00023002"/>
    </source>
</evidence>
<sequence length="247" mass="25898">MTEPIIVITGAGSGIGQALASRYADRGCNVLAIGRRAAPLEALASAQPSIRHCAADVSTAGGQAAIRSAIGGSTIRALVHNAGVLEPVGPLLEQSSDAIRQHLAINLEAPIALSGMLQPMMASDARILHISSGAAHRALPGWGAYCISKAALHMAYAVLHQELNGSSISVGSLRPGVVDTPMQSLIRSQSVEDFPAVENFRALKENDALTSPDRVARFIEAVLSLPAERYSAGEWDIREHWETVIGG</sequence>
<dbReference type="HOGENOM" id="CLU_010194_2_11_6"/>
<dbReference type="GO" id="GO:0016491">
    <property type="term" value="F:oxidoreductase activity"/>
    <property type="evidence" value="ECO:0007669"/>
    <property type="project" value="UniProtKB-KW"/>
</dbReference>
<dbReference type="PANTHER" id="PTHR44196:SF1">
    <property type="entry name" value="DEHYDROGENASE_REDUCTASE SDR FAMILY MEMBER 7B"/>
    <property type="match status" value="1"/>
</dbReference>
<dbReference type="GO" id="GO:0016020">
    <property type="term" value="C:membrane"/>
    <property type="evidence" value="ECO:0007669"/>
    <property type="project" value="TreeGrafter"/>
</dbReference>
<evidence type="ECO:0008006" key="5">
    <source>
        <dbReference type="Google" id="ProtNLM"/>
    </source>
</evidence>
<dbReference type="Pfam" id="PF00106">
    <property type="entry name" value="adh_short"/>
    <property type="match status" value="1"/>
</dbReference>
<dbReference type="PRINTS" id="PR00081">
    <property type="entry name" value="GDHRDH"/>
</dbReference>
<dbReference type="InterPro" id="IPR036291">
    <property type="entry name" value="NAD(P)-bd_dom_sf"/>
</dbReference>
<keyword evidence="4" id="KW-1185">Reference proteome</keyword>